<organism evidence="2 3">
    <name type="scientific">Candidatus Adlerbacteria bacterium RIFOXYC1_FULL_48_26</name>
    <dbReference type="NCBI Taxonomy" id="1797247"/>
    <lineage>
        <taxon>Bacteria</taxon>
        <taxon>Candidatus Adleribacteriota</taxon>
    </lineage>
</organism>
<comment type="caution">
    <text evidence="2">The sequence shown here is derived from an EMBL/GenBank/DDBJ whole genome shotgun (WGS) entry which is preliminary data.</text>
</comment>
<keyword evidence="1" id="KW-0472">Membrane</keyword>
<dbReference type="SUPFAM" id="SSF50494">
    <property type="entry name" value="Trypsin-like serine proteases"/>
    <property type="match status" value="1"/>
</dbReference>
<reference evidence="2 3" key="1">
    <citation type="journal article" date="2016" name="Nat. Commun.">
        <title>Thousands of microbial genomes shed light on interconnected biogeochemical processes in an aquifer system.</title>
        <authorList>
            <person name="Anantharaman K."/>
            <person name="Brown C.T."/>
            <person name="Hug L.A."/>
            <person name="Sharon I."/>
            <person name="Castelle C.J."/>
            <person name="Probst A.J."/>
            <person name="Thomas B.C."/>
            <person name="Singh A."/>
            <person name="Wilkins M.J."/>
            <person name="Karaoz U."/>
            <person name="Brodie E.L."/>
            <person name="Williams K.H."/>
            <person name="Hubbard S.S."/>
            <person name="Banfield J.F."/>
        </authorList>
    </citation>
    <scope>NUCLEOTIDE SEQUENCE [LARGE SCALE GENOMIC DNA]</scope>
</reference>
<dbReference type="EMBL" id="MEXB01000014">
    <property type="protein sequence ID" value="OGC87996.1"/>
    <property type="molecule type" value="Genomic_DNA"/>
</dbReference>
<dbReference type="Gene3D" id="2.40.10.120">
    <property type="match status" value="1"/>
</dbReference>
<feature type="transmembrane region" description="Helical" evidence="1">
    <location>
        <begin position="12"/>
        <end position="30"/>
    </location>
</feature>
<keyword evidence="1" id="KW-1133">Transmembrane helix</keyword>
<dbReference type="AlphaFoldDB" id="A0A1F4Y2I6"/>
<evidence type="ECO:0000256" key="1">
    <source>
        <dbReference type="SAM" id="Phobius"/>
    </source>
</evidence>
<dbReference type="Pfam" id="PF13365">
    <property type="entry name" value="Trypsin_2"/>
    <property type="match status" value="1"/>
</dbReference>
<dbReference type="Proteomes" id="UP000176568">
    <property type="component" value="Unassembled WGS sequence"/>
</dbReference>
<accession>A0A1F4Y2I6</accession>
<evidence type="ECO:0000313" key="2">
    <source>
        <dbReference type="EMBL" id="OGC87996.1"/>
    </source>
</evidence>
<evidence type="ECO:0008006" key="4">
    <source>
        <dbReference type="Google" id="ProtNLM"/>
    </source>
</evidence>
<gene>
    <name evidence="2" type="ORF">A2419_00830</name>
</gene>
<protein>
    <recommendedName>
        <fullName evidence="4">Serine protease</fullName>
    </recommendedName>
</protein>
<dbReference type="STRING" id="1797247.A2419_00830"/>
<evidence type="ECO:0000313" key="3">
    <source>
        <dbReference type="Proteomes" id="UP000176568"/>
    </source>
</evidence>
<sequence>MQAALDFIQQIAVGLILFGHAITLPFLSFIEPVQYRSTGSYEARVDVASAAATSSATTKLFPVADTVRTSATSSASGSLRSAPQQDVATASSTPVVVTAKPVTLLPQSVVNDSARAALVNIFCTTKGGGSFNPISGSGVLITKNGVILTNAHVGQYFLLRDYAVPNNIDCRIRTGSPAQNMYRAELLYLPPAWINANASQIVAQTAMGTGENDYAFLRITSPIDTSKKLPETFPAIAMTTNDPTRAEPVLLAGYPAGFISGITIETSLYISTALTQTTEVFAFDDRGEADLVSLGGSVVAQSGSSGGAVVRQQDGALQAIIATETQTTEGKSTDTKDLHAITLGHIDRALQQAGMGGIAKLLSGDLSAKAADFAKNTAPSERQKLFDVLNKR</sequence>
<keyword evidence="1" id="KW-0812">Transmembrane</keyword>
<dbReference type="InterPro" id="IPR009003">
    <property type="entry name" value="Peptidase_S1_PA"/>
</dbReference>
<name>A0A1F4Y2I6_9BACT</name>
<proteinExistence type="predicted"/>